<dbReference type="AlphaFoldDB" id="A0A0H2R2Z4"/>
<keyword evidence="2" id="KW-1185">Reference proteome</keyword>
<dbReference type="Proteomes" id="UP000053477">
    <property type="component" value="Unassembled WGS sequence"/>
</dbReference>
<feature type="non-terminal residue" evidence="1">
    <location>
        <position position="1"/>
    </location>
</feature>
<organism evidence="1 2">
    <name type="scientific">Schizopora paradoxa</name>
    <dbReference type="NCBI Taxonomy" id="27342"/>
    <lineage>
        <taxon>Eukaryota</taxon>
        <taxon>Fungi</taxon>
        <taxon>Dikarya</taxon>
        <taxon>Basidiomycota</taxon>
        <taxon>Agaricomycotina</taxon>
        <taxon>Agaricomycetes</taxon>
        <taxon>Hymenochaetales</taxon>
        <taxon>Schizoporaceae</taxon>
        <taxon>Schizopora</taxon>
    </lineage>
</organism>
<dbReference type="InParanoid" id="A0A0H2R2Z4"/>
<reference evidence="1 2" key="1">
    <citation type="submission" date="2015-04" db="EMBL/GenBank/DDBJ databases">
        <title>Complete genome sequence of Schizopora paradoxa KUC8140, a cosmopolitan wood degrader in East Asia.</title>
        <authorList>
            <consortium name="DOE Joint Genome Institute"/>
            <person name="Min B."/>
            <person name="Park H."/>
            <person name="Jang Y."/>
            <person name="Kim J.-J."/>
            <person name="Kim K.H."/>
            <person name="Pangilinan J."/>
            <person name="Lipzen A."/>
            <person name="Riley R."/>
            <person name="Grigoriev I.V."/>
            <person name="Spatafora J.W."/>
            <person name="Choi I.-G."/>
        </authorList>
    </citation>
    <scope>NUCLEOTIDE SEQUENCE [LARGE SCALE GENOMIC DNA]</scope>
    <source>
        <strain evidence="1 2">KUC8140</strain>
    </source>
</reference>
<evidence type="ECO:0000313" key="1">
    <source>
        <dbReference type="EMBL" id="KLO03848.1"/>
    </source>
</evidence>
<dbReference type="EMBL" id="KQ086957">
    <property type="protein sequence ID" value="KLO03848.1"/>
    <property type="molecule type" value="Genomic_DNA"/>
</dbReference>
<protein>
    <submittedName>
        <fullName evidence="1">Uncharacterized protein</fullName>
    </submittedName>
</protein>
<gene>
    <name evidence="1" type="ORF">SCHPADRAFT_990199</name>
</gene>
<proteinExistence type="predicted"/>
<dbReference type="OrthoDB" id="3251176at2759"/>
<sequence length="222" mass="25500">TFVLPQVPVQVQQDAGNSTASAATAPVQRITIQMGDNEFTFDPMSVPDVPNVNYSQKIDELFVDWDSELRASLVVEKQKIPIKYWPEFYKKRKGVTKASSWGSRKGQWGKWRDIVEERQRFSSNADFWTKWSNANGQRMNYNTITKCLKESRAIDDKREADEARAFYENRPEDGREFFGYTKSGAQCAMTTDEAIARKWRKVKEENIIFASGANSQQNGMGR</sequence>
<name>A0A0H2R2Z4_9AGAM</name>
<evidence type="ECO:0000313" key="2">
    <source>
        <dbReference type="Proteomes" id="UP000053477"/>
    </source>
</evidence>
<accession>A0A0H2R2Z4</accession>